<feature type="domain" description="HTH araC/xylS-type" evidence="9">
    <location>
        <begin position="434"/>
        <end position="500"/>
    </location>
</feature>
<keyword evidence="2" id="KW-0963">Cytoplasm</keyword>
<evidence type="ECO:0000256" key="1">
    <source>
        <dbReference type="ARBA" id="ARBA00004496"/>
    </source>
</evidence>
<dbReference type="CDD" id="cd17536">
    <property type="entry name" value="REC_YesN-like"/>
    <property type="match status" value="1"/>
</dbReference>
<gene>
    <name evidence="11" type="ORF">OMP38_16940</name>
</gene>
<dbReference type="InterPro" id="IPR051552">
    <property type="entry name" value="HptR"/>
</dbReference>
<keyword evidence="4" id="KW-0902">Two-component regulatory system</keyword>
<evidence type="ECO:0000256" key="4">
    <source>
        <dbReference type="ARBA" id="ARBA00023012"/>
    </source>
</evidence>
<dbReference type="EMBL" id="JAPDHZ010000003">
    <property type="protein sequence ID" value="MDG0792367.1"/>
    <property type="molecule type" value="Genomic_DNA"/>
</dbReference>
<dbReference type="PROSITE" id="PS50110">
    <property type="entry name" value="RESPONSE_REGULATORY"/>
    <property type="match status" value="1"/>
</dbReference>
<evidence type="ECO:0000256" key="5">
    <source>
        <dbReference type="ARBA" id="ARBA00023015"/>
    </source>
</evidence>
<evidence type="ECO:0000256" key="2">
    <source>
        <dbReference type="ARBA" id="ARBA00022490"/>
    </source>
</evidence>
<evidence type="ECO:0000259" key="10">
    <source>
        <dbReference type="PROSITE" id="PS50110"/>
    </source>
</evidence>
<dbReference type="GO" id="GO:0005737">
    <property type="term" value="C:cytoplasm"/>
    <property type="evidence" value="ECO:0007669"/>
    <property type="project" value="UniProtKB-SubCell"/>
</dbReference>
<dbReference type="PANTHER" id="PTHR42713">
    <property type="entry name" value="HISTIDINE KINASE-RELATED"/>
    <property type="match status" value="1"/>
</dbReference>
<evidence type="ECO:0000256" key="6">
    <source>
        <dbReference type="ARBA" id="ARBA00023125"/>
    </source>
</evidence>
<evidence type="ECO:0000313" key="12">
    <source>
        <dbReference type="Proteomes" id="UP001153387"/>
    </source>
</evidence>
<dbReference type="SMART" id="SM00448">
    <property type="entry name" value="REC"/>
    <property type="match status" value="1"/>
</dbReference>
<protein>
    <submittedName>
        <fullName evidence="11">Response regulator</fullName>
    </submittedName>
</protein>
<dbReference type="SUPFAM" id="SSF52172">
    <property type="entry name" value="CheY-like"/>
    <property type="match status" value="1"/>
</dbReference>
<name>A0A9X4QNG0_9BACL</name>
<evidence type="ECO:0000256" key="7">
    <source>
        <dbReference type="ARBA" id="ARBA00023163"/>
    </source>
</evidence>
<evidence type="ECO:0000256" key="8">
    <source>
        <dbReference type="PROSITE-ProRule" id="PRU00169"/>
    </source>
</evidence>
<organism evidence="11 12">
    <name type="scientific">Cohnella ginsengisoli</name>
    <dbReference type="NCBI Taxonomy" id="425004"/>
    <lineage>
        <taxon>Bacteria</taxon>
        <taxon>Bacillati</taxon>
        <taxon>Bacillota</taxon>
        <taxon>Bacilli</taxon>
        <taxon>Bacillales</taxon>
        <taxon>Paenibacillaceae</taxon>
        <taxon>Cohnella</taxon>
    </lineage>
</organism>
<dbReference type="PANTHER" id="PTHR42713:SF3">
    <property type="entry name" value="TRANSCRIPTIONAL REGULATORY PROTEIN HPTR"/>
    <property type="match status" value="1"/>
</dbReference>
<dbReference type="InterPro" id="IPR011006">
    <property type="entry name" value="CheY-like_superfamily"/>
</dbReference>
<evidence type="ECO:0000259" key="9">
    <source>
        <dbReference type="PROSITE" id="PS01124"/>
    </source>
</evidence>
<accession>A0A9X4QNG0</accession>
<keyword evidence="12" id="KW-1185">Reference proteome</keyword>
<feature type="domain" description="Response regulatory" evidence="10">
    <location>
        <begin position="3"/>
        <end position="120"/>
    </location>
</feature>
<dbReference type="InterPro" id="IPR018060">
    <property type="entry name" value="HTH_AraC"/>
</dbReference>
<dbReference type="RefSeq" id="WP_277566173.1">
    <property type="nucleotide sequence ID" value="NZ_JAPDHZ010000003.1"/>
</dbReference>
<dbReference type="PROSITE" id="PS01124">
    <property type="entry name" value="HTH_ARAC_FAMILY_2"/>
    <property type="match status" value="1"/>
</dbReference>
<dbReference type="GO" id="GO:0003700">
    <property type="term" value="F:DNA-binding transcription factor activity"/>
    <property type="evidence" value="ECO:0007669"/>
    <property type="project" value="InterPro"/>
</dbReference>
<proteinExistence type="predicted"/>
<dbReference type="Gene3D" id="1.10.10.60">
    <property type="entry name" value="Homeodomain-like"/>
    <property type="match status" value="1"/>
</dbReference>
<feature type="modified residue" description="4-aspartylphosphate" evidence="8">
    <location>
        <position position="55"/>
    </location>
</feature>
<keyword evidence="5" id="KW-0805">Transcription regulation</keyword>
<evidence type="ECO:0000313" key="11">
    <source>
        <dbReference type="EMBL" id="MDG0792367.1"/>
    </source>
</evidence>
<dbReference type="InterPro" id="IPR041522">
    <property type="entry name" value="CdaR_GGDEF"/>
</dbReference>
<dbReference type="Pfam" id="PF00072">
    <property type="entry name" value="Response_reg"/>
    <property type="match status" value="1"/>
</dbReference>
<dbReference type="Pfam" id="PF17853">
    <property type="entry name" value="GGDEF_2"/>
    <property type="match status" value="1"/>
</dbReference>
<dbReference type="Pfam" id="PF00165">
    <property type="entry name" value="HTH_AraC"/>
    <property type="match status" value="1"/>
</dbReference>
<comment type="subcellular location">
    <subcellularLocation>
        <location evidence="1">Cytoplasm</location>
    </subcellularLocation>
</comment>
<dbReference type="GO" id="GO:0000160">
    <property type="term" value="P:phosphorelay signal transduction system"/>
    <property type="evidence" value="ECO:0007669"/>
    <property type="project" value="UniProtKB-KW"/>
</dbReference>
<dbReference type="SUPFAM" id="SSF46689">
    <property type="entry name" value="Homeodomain-like"/>
    <property type="match status" value="1"/>
</dbReference>
<evidence type="ECO:0000256" key="3">
    <source>
        <dbReference type="ARBA" id="ARBA00022553"/>
    </source>
</evidence>
<keyword evidence="6" id="KW-0238">DNA-binding</keyword>
<keyword evidence="7" id="KW-0804">Transcription</keyword>
<dbReference type="AlphaFoldDB" id="A0A9X4QNG0"/>
<dbReference type="InterPro" id="IPR001789">
    <property type="entry name" value="Sig_transdc_resp-reg_receiver"/>
</dbReference>
<sequence length="531" mass="60245">MYKVMIVDDEAVIRKGLICFIDWAALDCEVVCEAGDGLEAVKLLDAHQVDIIVTDIRMAGMDGIELTRFVYENDPHIKVILLTAFADFTYAQSAIQYQAVDFVVKTNPSEKIPDAIRKAKQLLLKEKDRERKLIQLENMIEDSRSEVREKFLKDALCGIVADQAALLNGVRELGVQLADYFIVHVEIHDGSDLRETDIAASEDFHKFADAIQQYLSLAFQADPHDMLVLNPHSLSAIVSYPGRRPDDCLRTLAETCDEILLMAESFMRFSVSIGISGMHRDVTTLASAYAESCQAMEGSFYNENHVSVYAPRSERVPAIEARPYNVAQQVNECLQAGQYDTAIQRLNQWMDKYRLAKEPVQNIKAACLLIGTYCFKLLETGQPAASIQAGDESSLYKQIQESKSIHSLLHIVEKLIVELSDVLSSDRPHNYIVIETQKFIRENFNRNLTLQIIADHIHVNSSYLSRLYRRETGESIVDAINKHRIEIAKRLLKDPSKKSIRSRQRRRDRYAGLLHACVHEVYGGLVRRSIR</sequence>
<dbReference type="Gene3D" id="3.40.50.2300">
    <property type="match status" value="1"/>
</dbReference>
<comment type="caution">
    <text evidence="11">The sequence shown here is derived from an EMBL/GenBank/DDBJ whole genome shotgun (WGS) entry which is preliminary data.</text>
</comment>
<keyword evidence="3 8" id="KW-0597">Phosphoprotein</keyword>
<dbReference type="Proteomes" id="UP001153387">
    <property type="component" value="Unassembled WGS sequence"/>
</dbReference>
<reference evidence="11 12" key="1">
    <citation type="submission" date="2022-10" db="EMBL/GenBank/DDBJ databases">
        <title>Comparative genomic analysis of Cohnella hashimotonis sp. nov., isolated from the International Space Station.</title>
        <authorList>
            <person name="Simpson A."/>
            <person name="Venkateswaran K."/>
        </authorList>
    </citation>
    <scope>NUCLEOTIDE SEQUENCE [LARGE SCALE GENOMIC DNA]</scope>
    <source>
        <strain evidence="11 12">DSM 18997</strain>
    </source>
</reference>
<dbReference type="InterPro" id="IPR009057">
    <property type="entry name" value="Homeodomain-like_sf"/>
</dbReference>
<dbReference type="GO" id="GO:0043565">
    <property type="term" value="F:sequence-specific DNA binding"/>
    <property type="evidence" value="ECO:0007669"/>
    <property type="project" value="InterPro"/>
</dbReference>